<dbReference type="InterPro" id="IPR007050">
    <property type="entry name" value="HTH_bacterioopsin"/>
</dbReference>
<evidence type="ECO:0000259" key="4">
    <source>
        <dbReference type="Pfam" id="PF15915"/>
    </source>
</evidence>
<dbReference type="OrthoDB" id="202021at2157"/>
<dbReference type="Pfam" id="PF04967">
    <property type="entry name" value="HTH_10"/>
    <property type="match status" value="1"/>
</dbReference>
<feature type="domain" description="Bacterioopsin transcriptional activator GAF and HTH associated" evidence="4">
    <location>
        <begin position="6"/>
        <end position="154"/>
    </location>
</feature>
<gene>
    <name evidence="5" type="ORF">C484_04150</name>
</gene>
<accession>M0AAN3</accession>
<dbReference type="AlphaFoldDB" id="M0AAN3"/>
<evidence type="ECO:0000256" key="1">
    <source>
        <dbReference type="ARBA" id="ARBA00023015"/>
    </source>
</evidence>
<keyword evidence="1" id="KW-0805">Transcription regulation</keyword>
<organism evidence="5 6">
    <name type="scientific">Natrialba taiwanensis DSM 12281</name>
    <dbReference type="NCBI Taxonomy" id="1230458"/>
    <lineage>
        <taxon>Archaea</taxon>
        <taxon>Methanobacteriati</taxon>
        <taxon>Methanobacteriota</taxon>
        <taxon>Stenosarchaea group</taxon>
        <taxon>Halobacteria</taxon>
        <taxon>Halobacteriales</taxon>
        <taxon>Natrialbaceae</taxon>
        <taxon>Natrialba</taxon>
    </lineage>
</organism>
<dbReference type="SUPFAM" id="SSF88659">
    <property type="entry name" value="Sigma3 and sigma4 domains of RNA polymerase sigma factors"/>
    <property type="match status" value="1"/>
</dbReference>
<feature type="domain" description="HTH bat-type" evidence="3">
    <location>
        <begin position="157"/>
        <end position="208"/>
    </location>
</feature>
<evidence type="ECO:0000313" key="5">
    <source>
        <dbReference type="EMBL" id="ELY95451.1"/>
    </source>
</evidence>
<keyword evidence="2" id="KW-0804">Transcription</keyword>
<dbReference type="RefSeq" id="WP_006824697.1">
    <property type="nucleotide sequence ID" value="NZ_AOIL01000013.1"/>
</dbReference>
<dbReference type="Proteomes" id="UP000011648">
    <property type="component" value="Unassembled WGS sequence"/>
</dbReference>
<evidence type="ECO:0000313" key="6">
    <source>
        <dbReference type="Proteomes" id="UP000011648"/>
    </source>
</evidence>
<dbReference type="InterPro" id="IPR036388">
    <property type="entry name" value="WH-like_DNA-bd_sf"/>
</dbReference>
<name>M0AAN3_9EURY</name>
<dbReference type="PANTHER" id="PTHR34236">
    <property type="entry name" value="DIMETHYL SULFOXIDE REDUCTASE TRANSCRIPTIONAL ACTIVATOR"/>
    <property type="match status" value="1"/>
</dbReference>
<dbReference type="EMBL" id="AOIL01000013">
    <property type="protein sequence ID" value="ELY95451.1"/>
    <property type="molecule type" value="Genomic_DNA"/>
</dbReference>
<evidence type="ECO:0000256" key="2">
    <source>
        <dbReference type="ARBA" id="ARBA00023163"/>
    </source>
</evidence>
<dbReference type="STRING" id="1230458.C484_04150"/>
<dbReference type="PANTHER" id="PTHR34236:SF1">
    <property type="entry name" value="DIMETHYL SULFOXIDE REDUCTASE TRANSCRIPTIONAL ACTIVATOR"/>
    <property type="match status" value="1"/>
</dbReference>
<dbReference type="Pfam" id="PF15915">
    <property type="entry name" value="BAT"/>
    <property type="match status" value="1"/>
</dbReference>
<comment type="caution">
    <text evidence="5">The sequence shown here is derived from an EMBL/GenBank/DDBJ whole genome shotgun (WGS) entry which is preliminary data.</text>
</comment>
<dbReference type="InterPro" id="IPR031803">
    <property type="entry name" value="BAT_GAF/HTH-assoc"/>
</dbReference>
<proteinExistence type="predicted"/>
<dbReference type="PATRIC" id="fig|1230458.4.peg.836"/>
<protein>
    <submittedName>
        <fullName evidence="5">Bacterio-opsin activator HTH domain-containing protein</fullName>
    </submittedName>
</protein>
<dbReference type="Gene3D" id="1.10.10.10">
    <property type="entry name" value="Winged helix-like DNA-binding domain superfamily/Winged helix DNA-binding domain"/>
    <property type="match status" value="1"/>
</dbReference>
<evidence type="ECO:0000259" key="3">
    <source>
        <dbReference type="Pfam" id="PF04967"/>
    </source>
</evidence>
<sequence length="226" mass="25615">MSVMGEFTVDSTDFALHHALSSAPSIVVEIERLVATTQHRLMPYFWVTGEEQERFERAFSDDPTIRHATRVDRVDDAVLYRAEWTENIETIIYAYVEIGATILEATGTNESWDLTMRFDDEKTVSAFHEFCQENDVEFELDRLYEQNQPMASSQYGLTPIQRETIVTAYEEGLFDVPQQTTMTELAEQLGITQQALSKRLHHAEKNLIGNVLTVGQVGEGDDADAG</sequence>
<dbReference type="InterPro" id="IPR013324">
    <property type="entry name" value="RNA_pol_sigma_r3/r4-like"/>
</dbReference>
<keyword evidence="6" id="KW-1185">Reference proteome</keyword>
<reference evidence="5 6" key="1">
    <citation type="journal article" date="2014" name="PLoS Genet.">
        <title>Phylogenetically driven sequencing of extremely halophilic archaea reveals strategies for static and dynamic osmo-response.</title>
        <authorList>
            <person name="Becker E.A."/>
            <person name="Seitzer P.M."/>
            <person name="Tritt A."/>
            <person name="Larsen D."/>
            <person name="Krusor M."/>
            <person name="Yao A.I."/>
            <person name="Wu D."/>
            <person name="Madern D."/>
            <person name="Eisen J.A."/>
            <person name="Darling A.E."/>
            <person name="Facciotti M.T."/>
        </authorList>
    </citation>
    <scope>NUCLEOTIDE SEQUENCE [LARGE SCALE GENOMIC DNA]</scope>
    <source>
        <strain evidence="5 6">DSM 12281</strain>
    </source>
</reference>